<dbReference type="AlphaFoldDB" id="A0A0B4IBS6"/>
<protein>
    <submittedName>
        <fullName evidence="2">Uncharacterized protein</fullName>
    </submittedName>
</protein>
<name>A0A0B4IBS6_METGA</name>
<evidence type="ECO:0000313" key="3">
    <source>
        <dbReference type="Proteomes" id="UP000031192"/>
    </source>
</evidence>
<feature type="region of interest" description="Disordered" evidence="1">
    <location>
        <begin position="76"/>
        <end position="103"/>
    </location>
</feature>
<evidence type="ECO:0000256" key="1">
    <source>
        <dbReference type="SAM" id="MobiDB-lite"/>
    </source>
</evidence>
<comment type="caution">
    <text evidence="2">The sequence shown here is derived from an EMBL/GenBank/DDBJ whole genome shotgun (WGS) entry which is preliminary data.</text>
</comment>
<dbReference type="Proteomes" id="UP000031192">
    <property type="component" value="Unassembled WGS sequence"/>
</dbReference>
<dbReference type="HOGENOM" id="CLU_2264354_0_0_1"/>
<evidence type="ECO:0000313" key="2">
    <source>
        <dbReference type="EMBL" id="KID91799.1"/>
    </source>
</evidence>
<sequence length="103" mass="12357">MGKGVLLNGEEVNDKEGFLFCKAPSSPYMEWKPLYTQKPSRKRDWVASPQRVILAAFKTREGLVFLQPDTIRTFDKKPQVKQQMRRRQFKKSRFWPNKRKLRR</sequence>
<feature type="compositionally biased region" description="Basic residues" evidence="1">
    <location>
        <begin position="83"/>
        <end position="103"/>
    </location>
</feature>
<proteinExistence type="predicted"/>
<reference evidence="2 3" key="1">
    <citation type="journal article" date="2014" name="Proc. Natl. Acad. Sci. U.S.A.">
        <title>Trajectory and genomic determinants of fungal-pathogen speciation and host adaptation.</title>
        <authorList>
            <person name="Hu X."/>
            <person name="Xiao G."/>
            <person name="Zheng P."/>
            <person name="Shang Y."/>
            <person name="Su Y."/>
            <person name="Zhang X."/>
            <person name="Liu X."/>
            <person name="Zhan S."/>
            <person name="St Leger R.J."/>
            <person name="Wang C."/>
        </authorList>
    </citation>
    <scope>NUCLEOTIDE SEQUENCE [LARGE SCALE GENOMIC DNA]</scope>
    <source>
        <strain evidence="2 3">ARSEF 977</strain>
    </source>
</reference>
<keyword evidence="3" id="KW-1185">Reference proteome</keyword>
<dbReference type="EMBL" id="AZNH01000003">
    <property type="protein sequence ID" value="KID91799.1"/>
    <property type="molecule type" value="Genomic_DNA"/>
</dbReference>
<gene>
    <name evidence="2" type="ORF">MGU_01769</name>
</gene>
<organism evidence="2 3">
    <name type="scientific">Metarhizium guizhouense (strain ARSEF 977)</name>
    <dbReference type="NCBI Taxonomy" id="1276136"/>
    <lineage>
        <taxon>Eukaryota</taxon>
        <taxon>Fungi</taxon>
        <taxon>Dikarya</taxon>
        <taxon>Ascomycota</taxon>
        <taxon>Pezizomycotina</taxon>
        <taxon>Sordariomycetes</taxon>
        <taxon>Hypocreomycetidae</taxon>
        <taxon>Hypocreales</taxon>
        <taxon>Clavicipitaceae</taxon>
        <taxon>Metarhizium</taxon>
    </lineage>
</organism>
<accession>A0A0B4IBS6</accession>